<dbReference type="InterPro" id="IPR025202">
    <property type="entry name" value="PLD-like_dom"/>
</dbReference>
<dbReference type="PANTHER" id="PTHR21248">
    <property type="entry name" value="CARDIOLIPIN SYNTHASE"/>
    <property type="match status" value="1"/>
</dbReference>
<name>A0A508B2N7_9GAMM</name>
<evidence type="ECO:0000313" key="2">
    <source>
        <dbReference type="EMBL" id="KAB8198621.1"/>
    </source>
</evidence>
<dbReference type="Proteomes" id="UP000320431">
    <property type="component" value="Unassembled WGS sequence"/>
</dbReference>
<reference evidence="2 3" key="1">
    <citation type="submission" date="2019-10" db="EMBL/GenBank/DDBJ databases">
        <title>Lysobacter alkalisoli sp. nov., isolated from saline-alkaline soil.</title>
        <authorList>
            <person name="Sun J.-Q."/>
        </authorList>
    </citation>
    <scope>NUCLEOTIDE SEQUENCE [LARGE SCALE GENOMIC DNA]</scope>
    <source>
        <strain evidence="2 3">KCTC 42381</strain>
    </source>
</reference>
<feature type="domain" description="PLD phosphodiesterase" evidence="1">
    <location>
        <begin position="260"/>
        <end position="287"/>
    </location>
</feature>
<feature type="domain" description="PLD phosphodiesterase" evidence="1">
    <location>
        <begin position="97"/>
        <end position="124"/>
    </location>
</feature>
<dbReference type="PANTHER" id="PTHR21248:SF22">
    <property type="entry name" value="PHOSPHOLIPASE D"/>
    <property type="match status" value="1"/>
</dbReference>
<evidence type="ECO:0000313" key="3">
    <source>
        <dbReference type="Proteomes" id="UP000320431"/>
    </source>
</evidence>
<gene>
    <name evidence="2" type="ORF">FKV24_001170</name>
</gene>
<dbReference type="Pfam" id="PF13091">
    <property type="entry name" value="PLDc_2"/>
    <property type="match status" value="2"/>
</dbReference>
<organism evidence="2 3">
    <name type="scientific">Marilutibacter maris</name>
    <dbReference type="NCBI Taxonomy" id="1605891"/>
    <lineage>
        <taxon>Bacteria</taxon>
        <taxon>Pseudomonadati</taxon>
        <taxon>Pseudomonadota</taxon>
        <taxon>Gammaproteobacteria</taxon>
        <taxon>Lysobacterales</taxon>
        <taxon>Lysobacteraceae</taxon>
        <taxon>Marilutibacter</taxon>
    </lineage>
</organism>
<dbReference type="SUPFAM" id="SSF56024">
    <property type="entry name" value="Phospholipase D/nuclease"/>
    <property type="match status" value="2"/>
</dbReference>
<dbReference type="PROSITE" id="PS50035">
    <property type="entry name" value="PLD"/>
    <property type="match status" value="2"/>
</dbReference>
<dbReference type="CDD" id="cd09110">
    <property type="entry name" value="PLDc_CLS_1"/>
    <property type="match status" value="1"/>
</dbReference>
<evidence type="ECO:0000259" key="1">
    <source>
        <dbReference type="PROSITE" id="PS50035"/>
    </source>
</evidence>
<proteinExistence type="predicted"/>
<protein>
    <submittedName>
        <fullName evidence="2">Cardiolipin synthase B</fullName>
    </submittedName>
</protein>
<dbReference type="AlphaFoldDB" id="A0A508B2N7"/>
<dbReference type="GO" id="GO:0032049">
    <property type="term" value="P:cardiolipin biosynthetic process"/>
    <property type="evidence" value="ECO:0007669"/>
    <property type="project" value="UniProtKB-ARBA"/>
</dbReference>
<dbReference type="Gene3D" id="3.30.870.10">
    <property type="entry name" value="Endonuclease Chain A"/>
    <property type="match status" value="2"/>
</dbReference>
<accession>A0A508B2N7</accession>
<dbReference type="InterPro" id="IPR001736">
    <property type="entry name" value="PLipase_D/transphosphatidylase"/>
</dbReference>
<comment type="caution">
    <text evidence="2">The sequence shown here is derived from an EMBL/GenBank/DDBJ whole genome shotgun (WGS) entry which is preliminary data.</text>
</comment>
<dbReference type="SMART" id="SM00155">
    <property type="entry name" value="PLDc"/>
    <property type="match status" value="2"/>
</dbReference>
<dbReference type="CDD" id="cd09159">
    <property type="entry name" value="PLDc_ybhO_like_2"/>
    <property type="match status" value="1"/>
</dbReference>
<dbReference type="EMBL" id="VICD02000007">
    <property type="protein sequence ID" value="KAB8198621.1"/>
    <property type="molecule type" value="Genomic_DNA"/>
</dbReference>
<sequence length="347" mass="39397">MRHYIEGDALYADLREDIAAAGSTIRLESYIFADDEAGEPILDLLASAAARGVLVRLRIDPVGSWGMLSSARLAALRSAGVQLHWSRPWSWRRPWAFHRRNHRKLVVVDDTAAYLGGFNIHRDSSAAAIGPGRWRDTHLRFQGELVQDAIRHFDAFPRAPWPPATHSGRQLVPNSNGRCRHVLHCEFTDAFRAARRRIWLTTPYFVPDRSSQAALRDAARRGLDVRLLVPGKSDVVITQWAARAAYGSLRAAGVRIWEYQPRVLHAKTVLVDDDWATVGTANFDYRSFFVNDELNLFEHGPALNGQLAGQFVLDLGDAAEVTEDWPRRRPWHSPFTQLIGWWARRWL</sequence>
<dbReference type="GO" id="GO:0030572">
    <property type="term" value="F:phosphatidyltransferase activity"/>
    <property type="evidence" value="ECO:0007669"/>
    <property type="project" value="UniProtKB-ARBA"/>
</dbReference>
<dbReference type="RefSeq" id="WP_141480892.1">
    <property type="nucleotide sequence ID" value="NZ_VICD02000007.1"/>
</dbReference>